<keyword evidence="1" id="KW-0539">Nucleus</keyword>
<protein>
    <submittedName>
        <fullName evidence="4">Zn(2)-C6 fungal-type DNA-binding domain-containing protein</fullName>
    </submittedName>
</protein>
<feature type="compositionally biased region" description="Polar residues" evidence="2">
    <location>
        <begin position="156"/>
        <end position="165"/>
    </location>
</feature>
<evidence type="ECO:0000313" key="5">
    <source>
        <dbReference type="Proteomes" id="UP001056384"/>
    </source>
</evidence>
<evidence type="ECO:0000259" key="3">
    <source>
        <dbReference type="PROSITE" id="PS50048"/>
    </source>
</evidence>
<evidence type="ECO:0000256" key="1">
    <source>
        <dbReference type="ARBA" id="ARBA00023242"/>
    </source>
</evidence>
<dbReference type="Gene3D" id="4.10.240.10">
    <property type="entry name" value="Zn(2)-C6 fungal-type DNA-binding domain"/>
    <property type="match status" value="1"/>
</dbReference>
<feature type="region of interest" description="Disordered" evidence="2">
    <location>
        <begin position="49"/>
        <end position="76"/>
    </location>
</feature>
<dbReference type="PROSITE" id="PS50048">
    <property type="entry name" value="ZN2_CY6_FUNGAL_2"/>
    <property type="match status" value="1"/>
</dbReference>
<dbReference type="SUPFAM" id="SSF57701">
    <property type="entry name" value="Zn2/Cys6 DNA-binding domain"/>
    <property type="match status" value="1"/>
</dbReference>
<dbReference type="GO" id="GO:0003677">
    <property type="term" value="F:DNA binding"/>
    <property type="evidence" value="ECO:0007669"/>
    <property type="project" value="UniProtKB-KW"/>
</dbReference>
<dbReference type="InterPro" id="IPR001138">
    <property type="entry name" value="Zn2Cys6_DnaBD"/>
</dbReference>
<dbReference type="EMBL" id="CP099419">
    <property type="protein sequence ID" value="USW49302.1"/>
    <property type="molecule type" value="Genomic_DNA"/>
</dbReference>
<dbReference type="SMART" id="SM00066">
    <property type="entry name" value="GAL4"/>
    <property type="match status" value="1"/>
</dbReference>
<dbReference type="GO" id="GO:0000981">
    <property type="term" value="F:DNA-binding transcription factor activity, RNA polymerase II-specific"/>
    <property type="evidence" value="ECO:0007669"/>
    <property type="project" value="InterPro"/>
</dbReference>
<feature type="region of interest" description="Disordered" evidence="2">
    <location>
        <begin position="313"/>
        <end position="372"/>
    </location>
</feature>
<feature type="domain" description="Zn(2)-C6 fungal-type" evidence="3">
    <location>
        <begin position="80"/>
        <end position="116"/>
    </location>
</feature>
<dbReference type="OrthoDB" id="5394557at2759"/>
<name>A0A9Q9ANM1_9PEZI</name>
<feature type="region of interest" description="Disordered" evidence="2">
    <location>
        <begin position="435"/>
        <end position="533"/>
    </location>
</feature>
<keyword evidence="4" id="KW-0238">DNA-binding</keyword>
<evidence type="ECO:0000313" key="4">
    <source>
        <dbReference type="EMBL" id="USW49302.1"/>
    </source>
</evidence>
<accession>A0A9Q9ANM1</accession>
<evidence type="ECO:0000256" key="2">
    <source>
        <dbReference type="SAM" id="MobiDB-lite"/>
    </source>
</evidence>
<dbReference type="InterPro" id="IPR036864">
    <property type="entry name" value="Zn2-C6_fun-type_DNA-bd_sf"/>
</dbReference>
<dbReference type="CDD" id="cd00067">
    <property type="entry name" value="GAL4"/>
    <property type="match status" value="1"/>
</dbReference>
<dbReference type="Pfam" id="PF00172">
    <property type="entry name" value="Zn_clus"/>
    <property type="match status" value="1"/>
</dbReference>
<dbReference type="Proteomes" id="UP001056384">
    <property type="component" value="Chromosome 2"/>
</dbReference>
<feature type="region of interest" description="Disordered" evidence="2">
    <location>
        <begin position="134"/>
        <end position="169"/>
    </location>
</feature>
<dbReference type="GO" id="GO:0008270">
    <property type="term" value="F:zinc ion binding"/>
    <property type="evidence" value="ECO:0007669"/>
    <property type="project" value="InterPro"/>
</dbReference>
<reference evidence="4" key="1">
    <citation type="submission" date="2022-06" db="EMBL/GenBank/DDBJ databases">
        <title>Complete genome sequences of two strains of the flax pathogen Septoria linicola.</title>
        <authorList>
            <person name="Lapalu N."/>
            <person name="Simon A."/>
            <person name="Demenou B."/>
            <person name="Paumier D."/>
            <person name="Guillot M.-P."/>
            <person name="Gout L."/>
            <person name="Valade R."/>
        </authorList>
    </citation>
    <scope>NUCLEOTIDE SEQUENCE</scope>
    <source>
        <strain evidence="4">SE15195</strain>
    </source>
</reference>
<keyword evidence="5" id="KW-1185">Reference proteome</keyword>
<organism evidence="4 5">
    <name type="scientific">Septoria linicola</name>
    <dbReference type="NCBI Taxonomy" id="215465"/>
    <lineage>
        <taxon>Eukaryota</taxon>
        <taxon>Fungi</taxon>
        <taxon>Dikarya</taxon>
        <taxon>Ascomycota</taxon>
        <taxon>Pezizomycotina</taxon>
        <taxon>Dothideomycetes</taxon>
        <taxon>Dothideomycetidae</taxon>
        <taxon>Mycosphaerellales</taxon>
        <taxon>Mycosphaerellaceae</taxon>
        <taxon>Septoria</taxon>
    </lineage>
</organism>
<gene>
    <name evidence="4" type="ORF">Slin15195_G026210</name>
</gene>
<feature type="compositionally biased region" description="Polar residues" evidence="2">
    <location>
        <begin position="346"/>
        <end position="357"/>
    </location>
</feature>
<feature type="compositionally biased region" description="Polar residues" evidence="2">
    <location>
        <begin position="53"/>
        <end position="67"/>
    </location>
</feature>
<feature type="compositionally biased region" description="Low complexity" evidence="2">
    <location>
        <begin position="334"/>
        <end position="345"/>
    </location>
</feature>
<dbReference type="AlphaFoldDB" id="A0A9Q9ANM1"/>
<feature type="compositionally biased region" description="Low complexity" evidence="2">
    <location>
        <begin position="134"/>
        <end position="155"/>
    </location>
</feature>
<feature type="region of interest" description="Disordered" evidence="2">
    <location>
        <begin position="385"/>
        <end position="414"/>
    </location>
</feature>
<feature type="compositionally biased region" description="Low complexity" evidence="2">
    <location>
        <begin position="398"/>
        <end position="414"/>
    </location>
</feature>
<feature type="compositionally biased region" description="Low complexity" evidence="2">
    <location>
        <begin position="448"/>
        <end position="457"/>
    </location>
</feature>
<feature type="compositionally biased region" description="Polar residues" evidence="2">
    <location>
        <begin position="513"/>
        <end position="533"/>
    </location>
</feature>
<proteinExistence type="predicted"/>
<sequence length="533" mass="57073">MMMTQSYYGGEFDPLSRPNYRAAISGGHYGRHTTYGHAYYEPQHELRSEYAGRQNSRTSIQEQNTETGPAGPSRRRIQVACSRCRRRKIKCTGDPGDGSGCSACRSAQADKSSCTFIRVGSREVPLPGLEVLPTSASSVTSSAPTPAPYASETPSNSYNAGSSQVTHHRPSLPMLHTRTAYAEYDAYNTSPVDDYSYTSGTMPRHESISSNYSTEGFRPYTTGSMSAPSAVPNLYYEPGAAFSFGTLHTAPGYQPNAPMARLPSVSADAFSPLNMSSLHSSLPTQTVQERRLPAPYTPQYATYTSTEVPQIRPLTSFAEPQHRTPVGGIYSRNSMSWSMPSPAASRTASTNGTSASTHGLPGMASVQTGSNQSNVPILGYQFSAAPGSPEVSPTARPAPSESFSGGSSASSVGASMLPPSNVRYGHATALNTLPITTESGELRRTSSSRDTSASLYSFSSGIDASGRATPSRRVSQPGEEVASPALHQTYAPLRHPQPQHAASVDELRRRSSYDQQHAATSHRMSVSNLDARY</sequence>
<feature type="compositionally biased region" description="Basic and acidic residues" evidence="2">
    <location>
        <begin position="503"/>
        <end position="512"/>
    </location>
</feature>